<evidence type="ECO:0000256" key="3">
    <source>
        <dbReference type="ARBA" id="ARBA00022478"/>
    </source>
</evidence>
<dbReference type="InterPro" id="IPR007641">
    <property type="entry name" value="RNA_pol_Rpb2_7"/>
</dbReference>
<dbReference type="Pfam" id="PF04565">
    <property type="entry name" value="RNA_pol_Rpb2_3"/>
    <property type="match status" value="1"/>
</dbReference>
<dbReference type="Pfam" id="PF04560">
    <property type="entry name" value="RNA_pol_Rpb2_7"/>
    <property type="match status" value="1"/>
</dbReference>
<evidence type="ECO:0000259" key="11">
    <source>
        <dbReference type="Pfam" id="PF04563"/>
    </source>
</evidence>
<dbReference type="InterPro" id="IPR007646">
    <property type="entry name" value="RNA_pol_Rpb2_4"/>
</dbReference>
<dbReference type="GO" id="GO:0003677">
    <property type="term" value="F:DNA binding"/>
    <property type="evidence" value="ECO:0007669"/>
    <property type="project" value="InterPro"/>
</dbReference>
<feature type="domain" description="RNA polymerase beta subunit protrusion" evidence="11">
    <location>
        <begin position="17"/>
        <end position="400"/>
    </location>
</feature>
<dbReference type="EC" id="2.7.7.6" evidence="2"/>
<comment type="similarity">
    <text evidence="1">Belongs to the RNA polymerase beta chain family.</text>
</comment>
<evidence type="ECO:0000259" key="9">
    <source>
        <dbReference type="Pfam" id="PF00562"/>
    </source>
</evidence>
<dbReference type="InterPro" id="IPR007120">
    <property type="entry name" value="DNA-dir_RNAP_su2_dom"/>
</dbReference>
<proteinExistence type="inferred from homology"/>
<dbReference type="InterPro" id="IPR014724">
    <property type="entry name" value="RNA_pol_RPB2_OB-fold"/>
</dbReference>
<dbReference type="GO" id="GO:0032549">
    <property type="term" value="F:ribonucleoside binding"/>
    <property type="evidence" value="ECO:0007669"/>
    <property type="project" value="InterPro"/>
</dbReference>
<feature type="domain" description="RNA polymerase Rpb2" evidence="10">
    <location>
        <begin position="1033"/>
        <end position="1106"/>
    </location>
</feature>
<evidence type="ECO:0000256" key="6">
    <source>
        <dbReference type="ARBA" id="ARBA00022723"/>
    </source>
</evidence>
<feature type="domain" description="RNA polymerase Rpb2" evidence="12">
    <location>
        <begin position="449"/>
        <end position="511"/>
    </location>
</feature>
<dbReference type="Pfam" id="PF00562">
    <property type="entry name" value="RNA_pol_Rpb2_6"/>
    <property type="match status" value="1"/>
</dbReference>
<dbReference type="Pfam" id="PF04563">
    <property type="entry name" value="RNA_pol_Rpb2_1"/>
    <property type="match status" value="1"/>
</dbReference>
<keyword evidence="7" id="KW-0862">Zinc</keyword>
<dbReference type="InterPro" id="IPR037033">
    <property type="entry name" value="DNA-dir_RNAP_su2_hyb_sf"/>
</dbReference>
<dbReference type="InterPro" id="IPR037034">
    <property type="entry name" value="RNA_pol_Rpb2_2_sf"/>
</dbReference>
<feature type="domain" description="RNA polymerase Rpb2" evidence="13">
    <location>
        <begin position="546"/>
        <end position="603"/>
    </location>
</feature>
<dbReference type="GO" id="GO:0003899">
    <property type="term" value="F:DNA-directed RNA polymerase activity"/>
    <property type="evidence" value="ECO:0007669"/>
    <property type="project" value="UniProtKB-EC"/>
</dbReference>
<dbReference type="PANTHER" id="PTHR20856">
    <property type="entry name" value="DNA-DIRECTED RNA POLYMERASE I SUBUNIT 2"/>
    <property type="match status" value="1"/>
</dbReference>
<dbReference type="InterPro" id="IPR007644">
    <property type="entry name" value="RNA_pol_bsu_protrusion"/>
</dbReference>
<name>A0A6C0M2L4_9ZZZZ</name>
<dbReference type="Gene3D" id="2.40.50.150">
    <property type="match status" value="1"/>
</dbReference>
<evidence type="ECO:0000256" key="4">
    <source>
        <dbReference type="ARBA" id="ARBA00022679"/>
    </source>
</evidence>
<organism evidence="14">
    <name type="scientific">viral metagenome</name>
    <dbReference type="NCBI Taxonomy" id="1070528"/>
    <lineage>
        <taxon>unclassified sequences</taxon>
        <taxon>metagenomes</taxon>
        <taxon>organismal metagenomes</taxon>
    </lineage>
</organism>
<dbReference type="AlphaFoldDB" id="A0A6C0M2L4"/>
<keyword evidence="6" id="KW-0479">Metal-binding</keyword>
<keyword evidence="5" id="KW-0548">Nucleotidyltransferase</keyword>
<feature type="domain" description="DNA-directed RNA polymerase subunit 2 hybrid-binding" evidence="9">
    <location>
        <begin position="663"/>
        <end position="1029"/>
    </location>
</feature>
<dbReference type="Pfam" id="PF04566">
    <property type="entry name" value="RNA_pol_Rpb2_4"/>
    <property type="match status" value="1"/>
</dbReference>
<keyword evidence="4" id="KW-0808">Transferase</keyword>
<evidence type="ECO:0000256" key="1">
    <source>
        <dbReference type="ARBA" id="ARBA00006835"/>
    </source>
</evidence>
<evidence type="ECO:0000256" key="7">
    <source>
        <dbReference type="ARBA" id="ARBA00022833"/>
    </source>
</evidence>
<dbReference type="CDD" id="cd00653">
    <property type="entry name" value="RNA_pol_B_RPB2"/>
    <property type="match status" value="1"/>
</dbReference>
<accession>A0A6C0M2L4</accession>
<dbReference type="SUPFAM" id="SSF64484">
    <property type="entry name" value="beta and beta-prime subunits of DNA dependent RNA-polymerase"/>
    <property type="match status" value="1"/>
</dbReference>
<dbReference type="EMBL" id="MN740639">
    <property type="protein sequence ID" value="QHU36495.1"/>
    <property type="molecule type" value="Genomic_DNA"/>
</dbReference>
<dbReference type="GO" id="GO:0046872">
    <property type="term" value="F:metal ion binding"/>
    <property type="evidence" value="ECO:0007669"/>
    <property type="project" value="UniProtKB-KW"/>
</dbReference>
<dbReference type="InterPro" id="IPR015712">
    <property type="entry name" value="DNA-dir_RNA_pol_su2"/>
</dbReference>
<evidence type="ECO:0000256" key="8">
    <source>
        <dbReference type="ARBA" id="ARBA00023163"/>
    </source>
</evidence>
<dbReference type="InterPro" id="IPR007645">
    <property type="entry name" value="RNA_pol_Rpb2_3"/>
</dbReference>
<evidence type="ECO:0000259" key="10">
    <source>
        <dbReference type="Pfam" id="PF04560"/>
    </source>
</evidence>
<dbReference type="Gene3D" id="3.90.1110.10">
    <property type="entry name" value="RNA polymerase Rpb2, domain 2"/>
    <property type="match status" value="1"/>
</dbReference>
<dbReference type="GO" id="GO:0006351">
    <property type="term" value="P:DNA-templated transcription"/>
    <property type="evidence" value="ECO:0007669"/>
    <property type="project" value="InterPro"/>
</dbReference>
<dbReference type="Gene3D" id="2.40.270.10">
    <property type="entry name" value="DNA-directed RNA polymerase, subunit 2, domain 6"/>
    <property type="match status" value="1"/>
</dbReference>
<keyword evidence="3" id="KW-0240">DNA-directed RNA polymerase</keyword>
<dbReference type="Gene3D" id="3.90.1100.10">
    <property type="match status" value="1"/>
</dbReference>
<sequence>MELPVHALRTFFKTVPLVQHHLDSFDAMVGTRIPDFIRASNPHELELPNGRYIRVFIGGKEGTVKWLPPTNEDGTAIVPHACRLDNTTYELTLIADIEVEYVMPSAKTVTFKDIEIGRIPLMLRSQYCYLTGLDGYQYGECKYELGGYFVIDGAEKVLLTQETLGNNMFYAGVQKRKEGLEDTAYSDDREYYAAIRSISENGSRGPFTHFLVVPSEPTVNETDPNLGQDKRLSTITMPGFRNAIPLFSVFRALGLSTDKSIYESAMLGVPGSNRSAYSHLFTQLVLSHEKYLQTNELTDMDLLARETRTKSKSEVVRCIHELMFPHLDDDLRVKGYHLAKMLKMAMDQALGLEPPSDRDSFSYKRLETSGDLFFTEFRRIYREVARGMLLDLDKQVNQFERKTFEGNNLANVFQPETVNKYWKKYRMMNEFLKSFKGAWGGEDGIAQELSRMSYAGTVSHLRRTNLNMDRTSNKKEPRRFHASQMGLLCPVDSPDGRNIGYVKSLALFARISTATPSAKVKELLKQNCIPLTDLSPSLWNPVWTPVFVNSELVCASLKTEELYASLLNARREGRIDYSVSLGWNRVLNVFTITCDSGRPIRPVYREGVTQQDLMACKTWEEFLRYIDYIDALETDTLRLSFALHPQLRSELHTSFSLSALTCLIPFSDHNPGTRNAFAIAQTKQTCAWYHTNYRKRFDTIAVMLCNPQKPLTQTWMYNEMMGRGGCMPYGENVLVAITTYGGYNQEDSVMLNATSMRRGMFQSLYIHSYDFAEEMLDPATQTHVEISNVTTDPDIKRKEADYSALDGEGVIKVGTMVTEQTVLVGMRTPIRNPDGTVKSYVDSSHLPKKGQRGRIDGVYQYATRDGLKGIKIRIVEERYPVLGDKLGSRHSQKGTCGLILEEEDMPFTSKGVRPDLIFNPHALPTRMTIGQWIESASSKLAPHLGAFVDGTPFTTKNRVQLLHHTLREQGFEPYGSEILYNGYTGEMMEAEIFMGPTYYQRMKHMVEDKINYRSTGPKKLLTRQPVEGRGDGGGLRIGEMERDALITHGMAKFTHESLMDRSDGVEMLFDAERGVLDTSREKIRMPYAMTLFLHELESMNLSVRVETM</sequence>
<protein>
    <recommendedName>
        <fullName evidence="2">DNA-directed RNA polymerase</fullName>
        <ecNumber evidence="2">2.7.7.6</ecNumber>
    </recommendedName>
</protein>
<evidence type="ECO:0000313" key="14">
    <source>
        <dbReference type="EMBL" id="QHU36495.1"/>
    </source>
</evidence>
<reference evidence="14" key="1">
    <citation type="journal article" date="2020" name="Nature">
        <title>Giant virus diversity and host interactions through global metagenomics.</title>
        <authorList>
            <person name="Schulz F."/>
            <person name="Roux S."/>
            <person name="Paez-Espino D."/>
            <person name="Jungbluth S."/>
            <person name="Walsh D.A."/>
            <person name="Denef V.J."/>
            <person name="McMahon K.D."/>
            <person name="Konstantinidis K.T."/>
            <person name="Eloe-Fadrosh E.A."/>
            <person name="Kyrpides N.C."/>
            <person name="Woyke T."/>
        </authorList>
    </citation>
    <scope>NUCLEOTIDE SEQUENCE</scope>
    <source>
        <strain evidence="14">GVMAG-S-1035231-58</strain>
    </source>
</reference>
<dbReference type="Gene3D" id="3.90.1800.10">
    <property type="entry name" value="RNA polymerase alpha subunit dimerisation domain"/>
    <property type="match status" value="1"/>
</dbReference>
<evidence type="ECO:0000256" key="5">
    <source>
        <dbReference type="ARBA" id="ARBA00022695"/>
    </source>
</evidence>
<keyword evidence="8" id="KW-0804">Transcription</keyword>
<evidence type="ECO:0000256" key="2">
    <source>
        <dbReference type="ARBA" id="ARBA00012418"/>
    </source>
</evidence>
<evidence type="ECO:0000259" key="12">
    <source>
        <dbReference type="Pfam" id="PF04565"/>
    </source>
</evidence>
<evidence type="ECO:0000259" key="13">
    <source>
        <dbReference type="Pfam" id="PF04566"/>
    </source>
</evidence>
<dbReference type="GO" id="GO:0000428">
    <property type="term" value="C:DNA-directed RNA polymerase complex"/>
    <property type="evidence" value="ECO:0007669"/>
    <property type="project" value="UniProtKB-KW"/>
</dbReference>